<dbReference type="InterPro" id="IPR041698">
    <property type="entry name" value="Methyltransf_25"/>
</dbReference>
<evidence type="ECO:0000259" key="3">
    <source>
        <dbReference type="Pfam" id="PF13649"/>
    </source>
</evidence>
<dbReference type="SUPFAM" id="SSF53335">
    <property type="entry name" value="S-adenosyl-L-methionine-dependent methyltransferases"/>
    <property type="match status" value="1"/>
</dbReference>
<protein>
    <recommendedName>
        <fullName evidence="3">Methyltransferase domain-containing protein</fullName>
    </recommendedName>
</protein>
<keyword evidence="2" id="KW-0808">Transferase</keyword>
<dbReference type="PANTHER" id="PTHR43861:SF1">
    <property type="entry name" value="TRANS-ACONITATE 2-METHYLTRANSFERASE"/>
    <property type="match status" value="1"/>
</dbReference>
<evidence type="ECO:0000313" key="5">
    <source>
        <dbReference type="Proteomes" id="UP001317870"/>
    </source>
</evidence>
<dbReference type="Gene3D" id="3.40.50.150">
    <property type="entry name" value="Vaccinia Virus protein VP39"/>
    <property type="match status" value="1"/>
</dbReference>
<dbReference type="Proteomes" id="UP001317870">
    <property type="component" value="Chromosome"/>
</dbReference>
<dbReference type="InterPro" id="IPR029063">
    <property type="entry name" value="SAM-dependent_MTases_sf"/>
</dbReference>
<dbReference type="RefSeq" id="WP_281880627.1">
    <property type="nucleotide sequence ID" value="NZ_AP026976.1"/>
</dbReference>
<dbReference type="EMBL" id="AP026978">
    <property type="protein sequence ID" value="BDU00328.1"/>
    <property type="molecule type" value="Genomic_DNA"/>
</dbReference>
<keyword evidence="1" id="KW-0489">Methyltransferase</keyword>
<proteinExistence type="predicted"/>
<evidence type="ECO:0000256" key="2">
    <source>
        <dbReference type="ARBA" id="ARBA00022679"/>
    </source>
</evidence>
<reference evidence="4 5" key="1">
    <citation type="submission" date="2022-11" db="EMBL/GenBank/DDBJ databases">
        <title>Genome Sequencing of Nocardia sp. ON39_IFM12276 and assembly.</title>
        <authorList>
            <person name="Shimojima M."/>
            <person name="Toyokawa M."/>
            <person name="Uesaka K."/>
        </authorList>
    </citation>
    <scope>NUCLEOTIDE SEQUENCE [LARGE SCALE GENOMIC DNA]</scope>
    <source>
        <strain evidence="4 5">IFM 12276</strain>
    </source>
</reference>
<evidence type="ECO:0000256" key="1">
    <source>
        <dbReference type="ARBA" id="ARBA00022603"/>
    </source>
</evidence>
<evidence type="ECO:0000313" key="4">
    <source>
        <dbReference type="EMBL" id="BDU00328.1"/>
    </source>
</evidence>
<name>A0ABM8CZ70_9NOCA</name>
<dbReference type="CDD" id="cd02440">
    <property type="entry name" value="AdoMet_MTases"/>
    <property type="match status" value="1"/>
</dbReference>
<feature type="domain" description="Methyltransferase" evidence="3">
    <location>
        <begin position="52"/>
        <end position="151"/>
    </location>
</feature>
<dbReference type="PANTHER" id="PTHR43861">
    <property type="entry name" value="TRANS-ACONITATE 2-METHYLTRANSFERASE-RELATED"/>
    <property type="match status" value="1"/>
</dbReference>
<accession>A0ABM8CZ70</accession>
<dbReference type="Pfam" id="PF13649">
    <property type="entry name" value="Methyltransf_25"/>
    <property type="match status" value="1"/>
</dbReference>
<keyword evidence="5" id="KW-1185">Reference proteome</keyword>
<gene>
    <name evidence="4" type="ORF">IFM12276_33560</name>
</gene>
<organism evidence="4 5">
    <name type="scientific">Nocardia sputorum</name>
    <dbReference type="NCBI Taxonomy" id="2984338"/>
    <lineage>
        <taxon>Bacteria</taxon>
        <taxon>Bacillati</taxon>
        <taxon>Actinomycetota</taxon>
        <taxon>Actinomycetes</taxon>
        <taxon>Mycobacteriales</taxon>
        <taxon>Nocardiaceae</taxon>
        <taxon>Nocardia</taxon>
    </lineage>
</organism>
<sequence length="296" mass="32925">MSRSGARIFDWTTLPAAYPAQYERLNESYGQIYTAAAERLVTVARIRRGNTVVDVGAGSGFSTEIIARAIGRSGSLLAVDPSIPMLDRARERIYPCPIIFREGRASDVHSIAYSNGFSGCDAVLSSFTYYYTFHNRHSLHRAVHGVLKPGGKWAFNLTKYLGALKIAGNIYNRFGDVYVDHLKSIAVRHGIRHGDQNDEEFDQFADTDREVSELRAAGFTDIEVEAWALPMTPSAAFLLTLDGFYSHGSRVTFLPALMDVPIGKRIEIMREALSECSEELDSYPRPHIANLVAMRP</sequence>